<dbReference type="EMBL" id="SRLO01003434">
    <property type="protein sequence ID" value="TNN31474.1"/>
    <property type="molecule type" value="Genomic_DNA"/>
</dbReference>
<evidence type="ECO:0000313" key="2">
    <source>
        <dbReference type="Proteomes" id="UP000314294"/>
    </source>
</evidence>
<keyword evidence="2" id="KW-1185">Reference proteome</keyword>
<reference evidence="1 2" key="1">
    <citation type="submission" date="2019-03" db="EMBL/GenBank/DDBJ databases">
        <title>First draft genome of Liparis tanakae, snailfish: a comprehensive survey of snailfish specific genes.</title>
        <authorList>
            <person name="Kim W."/>
            <person name="Song I."/>
            <person name="Jeong J.-H."/>
            <person name="Kim D."/>
            <person name="Kim S."/>
            <person name="Ryu S."/>
            <person name="Song J.Y."/>
            <person name="Lee S.K."/>
        </authorList>
    </citation>
    <scope>NUCLEOTIDE SEQUENCE [LARGE SCALE GENOMIC DNA]</scope>
    <source>
        <tissue evidence="1">Muscle</tissue>
    </source>
</reference>
<gene>
    <name evidence="1" type="ORF">EYF80_058376</name>
</gene>
<organism evidence="1 2">
    <name type="scientific">Liparis tanakae</name>
    <name type="common">Tanaka's snailfish</name>
    <dbReference type="NCBI Taxonomy" id="230148"/>
    <lineage>
        <taxon>Eukaryota</taxon>
        <taxon>Metazoa</taxon>
        <taxon>Chordata</taxon>
        <taxon>Craniata</taxon>
        <taxon>Vertebrata</taxon>
        <taxon>Euteleostomi</taxon>
        <taxon>Actinopterygii</taxon>
        <taxon>Neopterygii</taxon>
        <taxon>Teleostei</taxon>
        <taxon>Neoteleostei</taxon>
        <taxon>Acanthomorphata</taxon>
        <taxon>Eupercaria</taxon>
        <taxon>Perciformes</taxon>
        <taxon>Cottioidei</taxon>
        <taxon>Cottales</taxon>
        <taxon>Liparidae</taxon>
        <taxon>Liparis</taxon>
    </lineage>
</organism>
<evidence type="ECO:0000313" key="1">
    <source>
        <dbReference type="EMBL" id="TNN31474.1"/>
    </source>
</evidence>
<name>A0A4Z2ESX9_9TELE</name>
<dbReference type="AlphaFoldDB" id="A0A4Z2ESX9"/>
<protein>
    <submittedName>
        <fullName evidence="1">Uncharacterized protein</fullName>
    </submittedName>
</protein>
<proteinExistence type="predicted"/>
<accession>A0A4Z2ESX9</accession>
<comment type="caution">
    <text evidence="1">The sequence shown here is derived from an EMBL/GenBank/DDBJ whole genome shotgun (WGS) entry which is preliminary data.</text>
</comment>
<sequence>MRPRASATGSVLWPRCSSATQSWHTQRPSAQQYSSRGQRWLSQVRRSMSLSGATSRWFWNLAFSRWGRSAPDELLFLTLPHCTPTSSVMDGANTISSWYLWKNIVRRET</sequence>
<dbReference type="Proteomes" id="UP000314294">
    <property type="component" value="Unassembled WGS sequence"/>
</dbReference>